<dbReference type="CDD" id="cd05195">
    <property type="entry name" value="enoyl_red"/>
    <property type="match status" value="1"/>
</dbReference>
<comment type="caution">
    <text evidence="4">The sequence shown here is derived from an EMBL/GenBank/DDBJ whole genome shotgun (WGS) entry which is preliminary data.</text>
</comment>
<dbReference type="SUPFAM" id="SSF51735">
    <property type="entry name" value="NAD(P)-binding Rossmann-fold domains"/>
    <property type="match status" value="1"/>
</dbReference>
<organism evidence="4 5">
    <name type="scientific">Botrytis porri</name>
    <dbReference type="NCBI Taxonomy" id="87229"/>
    <lineage>
        <taxon>Eukaryota</taxon>
        <taxon>Fungi</taxon>
        <taxon>Dikarya</taxon>
        <taxon>Ascomycota</taxon>
        <taxon>Pezizomycotina</taxon>
        <taxon>Leotiomycetes</taxon>
        <taxon>Helotiales</taxon>
        <taxon>Sclerotiniaceae</taxon>
        <taxon>Botrytis</taxon>
    </lineage>
</organism>
<dbReference type="PANTHER" id="PTHR48106">
    <property type="entry name" value="QUINONE OXIDOREDUCTASE PIG3-RELATED"/>
    <property type="match status" value="1"/>
</dbReference>
<dbReference type="InterPro" id="IPR020843">
    <property type="entry name" value="ER"/>
</dbReference>
<evidence type="ECO:0000256" key="1">
    <source>
        <dbReference type="ARBA" id="ARBA00022857"/>
    </source>
</evidence>
<dbReference type="Gene3D" id="3.90.180.10">
    <property type="entry name" value="Medium-chain alcohol dehydrogenases, catalytic domain"/>
    <property type="match status" value="1"/>
</dbReference>
<protein>
    <recommendedName>
        <fullName evidence="3">Enoyl reductase (ER) domain-containing protein</fullName>
    </recommendedName>
</protein>
<dbReference type="AlphaFoldDB" id="A0A4Z1KAS2"/>
<dbReference type="STRING" id="87229.A0A4Z1KAS2"/>
<dbReference type="InterPro" id="IPR013154">
    <property type="entry name" value="ADH-like_N"/>
</dbReference>
<sequence length="200" mass="21817">MQENNHIILIKLDHPVVQIYFRKRIRSDPNSVSFCKSEPLGADEIEIEAHAAGVNYRDLLQVIGKGASDVYGCEGAGIVTRVGENCTQFCPGDRVTGRNVFRSYARCHWALAMKMPTNLTFPQAASIPVTFTTAWYSLNEVSSLQPGETVSIHSGAGGNGQALIQVAQLLGAEVFTTISSAKKKTIPNGDVQYSERPYLL</sequence>
<dbReference type="SUPFAM" id="SSF50129">
    <property type="entry name" value="GroES-like"/>
    <property type="match status" value="1"/>
</dbReference>
<proteinExistence type="predicted"/>
<evidence type="ECO:0000256" key="2">
    <source>
        <dbReference type="ARBA" id="ARBA00023002"/>
    </source>
</evidence>
<evidence type="ECO:0000313" key="5">
    <source>
        <dbReference type="Proteomes" id="UP000297280"/>
    </source>
</evidence>
<gene>
    <name evidence="4" type="ORF">BPOR_0814g00040</name>
</gene>
<dbReference type="Pfam" id="PF08240">
    <property type="entry name" value="ADH_N"/>
    <property type="match status" value="1"/>
</dbReference>
<keyword evidence="1" id="KW-0521">NADP</keyword>
<dbReference type="SMART" id="SM00829">
    <property type="entry name" value="PKS_ER"/>
    <property type="match status" value="1"/>
</dbReference>
<accession>A0A4Z1KAS2</accession>
<name>A0A4Z1KAS2_9HELO</name>
<reference evidence="4 5" key="1">
    <citation type="submission" date="2017-12" db="EMBL/GenBank/DDBJ databases">
        <title>Comparative genomics of Botrytis spp.</title>
        <authorList>
            <person name="Valero-Jimenez C.A."/>
            <person name="Tapia P."/>
            <person name="Veloso J."/>
            <person name="Silva-Moreno E."/>
            <person name="Staats M."/>
            <person name="Valdes J.H."/>
            <person name="Van Kan J.A.L."/>
        </authorList>
    </citation>
    <scope>NUCLEOTIDE SEQUENCE [LARGE SCALE GENOMIC DNA]</scope>
    <source>
        <strain evidence="4 5">MUCL3349</strain>
    </source>
</reference>
<dbReference type="PANTHER" id="PTHR48106:SF18">
    <property type="entry name" value="QUINONE OXIDOREDUCTASE PIG3"/>
    <property type="match status" value="1"/>
</dbReference>
<evidence type="ECO:0000313" key="4">
    <source>
        <dbReference type="EMBL" id="TGO82518.1"/>
    </source>
</evidence>
<dbReference type="InterPro" id="IPR011032">
    <property type="entry name" value="GroES-like_sf"/>
</dbReference>
<dbReference type="OrthoDB" id="329835at2759"/>
<dbReference type="InterPro" id="IPR036291">
    <property type="entry name" value="NAD(P)-bd_dom_sf"/>
</dbReference>
<feature type="domain" description="Enoyl reductase (ER)" evidence="3">
    <location>
        <begin position="27"/>
        <end position="200"/>
    </location>
</feature>
<evidence type="ECO:0000259" key="3">
    <source>
        <dbReference type="SMART" id="SM00829"/>
    </source>
</evidence>
<dbReference type="GO" id="GO:0016651">
    <property type="term" value="F:oxidoreductase activity, acting on NAD(P)H"/>
    <property type="evidence" value="ECO:0007669"/>
    <property type="project" value="TreeGrafter"/>
</dbReference>
<keyword evidence="2" id="KW-0560">Oxidoreductase</keyword>
<dbReference type="GO" id="GO:0070402">
    <property type="term" value="F:NADPH binding"/>
    <property type="evidence" value="ECO:0007669"/>
    <property type="project" value="TreeGrafter"/>
</dbReference>
<dbReference type="EMBL" id="PQXO01000811">
    <property type="protein sequence ID" value="TGO82518.1"/>
    <property type="molecule type" value="Genomic_DNA"/>
</dbReference>
<dbReference type="Proteomes" id="UP000297280">
    <property type="component" value="Unassembled WGS sequence"/>
</dbReference>
<keyword evidence="5" id="KW-1185">Reference proteome</keyword>